<sequence length="290" mass="30762">MAGEATERIAIHSAKGAVVEVCRHGGHVVSWKNAAGEDLIFVSKQAIFKPPKAIRGGVPVCFPQFGMMGPMTTQHGFARNVAWEVLSAEGCQATLQLCYGGTSNADFPHPFELQTVIRVGDDAAGSFEQELKVTNTGTSPLTFTTALHTYYRVSSVADAHVSGLSGHRYLDNLKGQAEAVDHAEHVDFSGEVDRVYVAAPDSITITDGAAGRAFQITKHGFPDAVVWNPWIEKAASMADFGDEEYKDMLCIEPAVAGSGAVTLAPTETWSGCQSVLRVHVGEAGQAGAQA</sequence>
<evidence type="ECO:0000256" key="6">
    <source>
        <dbReference type="PIRSR" id="PIRSR016020-1"/>
    </source>
</evidence>
<dbReference type="Pfam" id="PF01263">
    <property type="entry name" value="Aldose_epim"/>
    <property type="match status" value="1"/>
</dbReference>
<feature type="binding site" evidence="7">
    <location>
        <position position="79"/>
    </location>
    <ligand>
        <name>substrate</name>
    </ligand>
</feature>
<evidence type="ECO:0000256" key="3">
    <source>
        <dbReference type="ARBA" id="ARBA00012083"/>
    </source>
</evidence>
<evidence type="ECO:0000313" key="8">
    <source>
        <dbReference type="EMBL" id="CAD8292122.1"/>
    </source>
</evidence>
<feature type="active site" evidence="6">
    <location>
        <position position="148"/>
    </location>
</feature>
<comment type="catalytic activity">
    <reaction evidence="1">
        <text>alpha-D-glucose 6-phosphate = beta-D-glucose 6-phosphate</text>
        <dbReference type="Rhea" id="RHEA:16249"/>
        <dbReference type="ChEBI" id="CHEBI:58225"/>
        <dbReference type="ChEBI" id="CHEBI:58247"/>
        <dbReference type="EC" id="5.1.3.15"/>
    </reaction>
</comment>
<proteinExistence type="inferred from homology"/>
<dbReference type="EC" id="5.1.3.15" evidence="3 5"/>
<evidence type="ECO:0000256" key="7">
    <source>
        <dbReference type="PIRSR" id="PIRSR016020-2"/>
    </source>
</evidence>
<dbReference type="InterPro" id="IPR014718">
    <property type="entry name" value="GH-type_carb-bd"/>
</dbReference>
<dbReference type="CDD" id="cd09020">
    <property type="entry name" value="D-hex-6-P-epi_like"/>
    <property type="match status" value="1"/>
</dbReference>
<dbReference type="InterPro" id="IPR011013">
    <property type="entry name" value="Gal_mutarotase_sf_dom"/>
</dbReference>
<name>A0A7R9VDK3_9CHLO</name>
<dbReference type="EMBL" id="HBEC01024718">
    <property type="protein sequence ID" value="CAD8292122.1"/>
    <property type="molecule type" value="Transcribed_RNA"/>
</dbReference>
<keyword evidence="4 5" id="KW-0413">Isomerase</keyword>
<reference evidence="8" key="1">
    <citation type="submission" date="2021-01" db="EMBL/GenBank/DDBJ databases">
        <authorList>
            <person name="Corre E."/>
            <person name="Pelletier E."/>
            <person name="Niang G."/>
            <person name="Scheremetjew M."/>
            <person name="Finn R."/>
            <person name="Kale V."/>
            <person name="Holt S."/>
            <person name="Cochrane G."/>
            <person name="Meng A."/>
            <person name="Brown T."/>
            <person name="Cohen L."/>
        </authorList>
    </citation>
    <scope>NUCLEOTIDE SEQUENCE</scope>
    <source>
        <strain evidence="8">CCMP219</strain>
    </source>
</reference>
<dbReference type="PIRSF" id="PIRSF016020">
    <property type="entry name" value="PHexose_mutarotase"/>
    <property type="match status" value="1"/>
</dbReference>
<evidence type="ECO:0000256" key="4">
    <source>
        <dbReference type="ARBA" id="ARBA00023235"/>
    </source>
</evidence>
<dbReference type="SUPFAM" id="SSF74650">
    <property type="entry name" value="Galactose mutarotase-like"/>
    <property type="match status" value="1"/>
</dbReference>
<feature type="active site" evidence="6">
    <location>
        <position position="252"/>
    </location>
</feature>
<dbReference type="GO" id="GO:0005737">
    <property type="term" value="C:cytoplasm"/>
    <property type="evidence" value="ECO:0007669"/>
    <property type="project" value="TreeGrafter"/>
</dbReference>
<dbReference type="InterPro" id="IPR025532">
    <property type="entry name" value="G6P_1-epimerase"/>
</dbReference>
<dbReference type="GO" id="GO:0047938">
    <property type="term" value="F:glucose-6-phosphate 1-epimerase activity"/>
    <property type="evidence" value="ECO:0007669"/>
    <property type="project" value="UniProtKB-UniRule"/>
</dbReference>
<accession>A0A7R9VDK3</accession>
<organism evidence="8">
    <name type="scientific">Chlamydomonas euryale</name>
    <dbReference type="NCBI Taxonomy" id="1486919"/>
    <lineage>
        <taxon>Eukaryota</taxon>
        <taxon>Viridiplantae</taxon>
        <taxon>Chlorophyta</taxon>
        <taxon>core chlorophytes</taxon>
        <taxon>Chlorophyceae</taxon>
        <taxon>CS clade</taxon>
        <taxon>Chlamydomonadales</taxon>
        <taxon>Chlamydomonadaceae</taxon>
        <taxon>Chlamydomonas</taxon>
    </lineage>
</organism>
<dbReference type="AlphaFoldDB" id="A0A7R9VDK3"/>
<evidence type="ECO:0000256" key="1">
    <source>
        <dbReference type="ARBA" id="ARBA00001096"/>
    </source>
</evidence>
<feature type="binding site" evidence="7">
    <location>
        <position position="74"/>
    </location>
    <ligand>
        <name>substrate</name>
    </ligand>
</feature>
<dbReference type="GO" id="GO:0005975">
    <property type="term" value="P:carbohydrate metabolic process"/>
    <property type="evidence" value="ECO:0007669"/>
    <property type="project" value="InterPro"/>
</dbReference>
<gene>
    <name evidence="8" type="ORF">CEUR00632_LOCUS11305</name>
</gene>
<evidence type="ECO:0000256" key="5">
    <source>
        <dbReference type="PIRNR" id="PIRNR016020"/>
    </source>
</evidence>
<dbReference type="Gene3D" id="2.70.98.10">
    <property type="match status" value="1"/>
</dbReference>
<evidence type="ECO:0000256" key="2">
    <source>
        <dbReference type="ARBA" id="ARBA00005866"/>
    </source>
</evidence>
<dbReference type="PANTHER" id="PTHR11122">
    <property type="entry name" value="APOSPORY-ASSOCIATED PROTEIN C-RELATED"/>
    <property type="match status" value="1"/>
</dbReference>
<dbReference type="InterPro" id="IPR008183">
    <property type="entry name" value="Aldose_1/G6P_1-epimerase"/>
</dbReference>
<comment type="similarity">
    <text evidence="2 5">Belongs to the glucose-6-phosphate 1-epimerase family.</text>
</comment>
<dbReference type="PANTHER" id="PTHR11122:SF13">
    <property type="entry name" value="GLUCOSE-6-PHOSPHATE 1-EPIMERASE"/>
    <property type="match status" value="1"/>
</dbReference>
<protein>
    <recommendedName>
        <fullName evidence="3 5">glucose-6-phosphate 1-epimerase</fullName>
        <ecNumber evidence="3 5">5.1.3.15</ecNumber>
    </recommendedName>
</protein>
<feature type="binding site" evidence="7">
    <location>
        <position position="55"/>
    </location>
    <ligand>
        <name>substrate</name>
    </ligand>
</feature>
<dbReference type="GO" id="GO:0030246">
    <property type="term" value="F:carbohydrate binding"/>
    <property type="evidence" value="ECO:0007669"/>
    <property type="project" value="UniProtKB-UniRule"/>
</dbReference>